<dbReference type="CDD" id="cd01647">
    <property type="entry name" value="RT_LTR"/>
    <property type="match status" value="1"/>
</dbReference>
<dbReference type="PANTHER" id="PTHR37984:SF5">
    <property type="entry name" value="PROTEIN NYNRIN-LIKE"/>
    <property type="match status" value="1"/>
</dbReference>
<dbReference type="PANTHER" id="PTHR37984">
    <property type="entry name" value="PROTEIN CBG26694"/>
    <property type="match status" value="1"/>
</dbReference>
<dbReference type="InterPro" id="IPR041577">
    <property type="entry name" value="RT_RNaseH_2"/>
</dbReference>
<dbReference type="Gene3D" id="3.10.10.10">
    <property type="entry name" value="HIV Type 1 Reverse Transcriptase, subunit A, domain 1"/>
    <property type="match status" value="1"/>
</dbReference>
<dbReference type="Pfam" id="PF17921">
    <property type="entry name" value="Integrase_H2C2"/>
    <property type="match status" value="1"/>
</dbReference>
<evidence type="ECO:0000259" key="3">
    <source>
        <dbReference type="Pfam" id="PF17919"/>
    </source>
</evidence>
<dbReference type="GO" id="GO:0003824">
    <property type="term" value="F:catalytic activity"/>
    <property type="evidence" value="ECO:0007669"/>
    <property type="project" value="UniProtKB-KW"/>
</dbReference>
<dbReference type="InterPro" id="IPR043502">
    <property type="entry name" value="DNA/RNA_pol_sf"/>
</dbReference>
<keyword evidence="6" id="KW-1185">Reference proteome</keyword>
<feature type="domain" description="Integrase zinc-binding" evidence="4">
    <location>
        <begin position="403"/>
        <end position="441"/>
    </location>
</feature>
<dbReference type="FunFam" id="3.30.70.270:FF:000003">
    <property type="entry name" value="Transposon Ty3-G Gag-Pol polyprotein"/>
    <property type="match status" value="1"/>
</dbReference>
<feature type="domain" description="Reverse transcriptase" evidence="2">
    <location>
        <begin position="80"/>
        <end position="152"/>
    </location>
</feature>
<dbReference type="InterPro" id="IPR000477">
    <property type="entry name" value="RT_dom"/>
</dbReference>
<dbReference type="AlphaFoldDB" id="A0A151RXK4"/>
<dbReference type="Gramene" id="C.cajan_29494.t">
    <property type="protein sequence ID" value="C.cajan_29494.t"/>
    <property type="gene ID" value="C.cajan_29494"/>
</dbReference>
<proteinExistence type="predicted"/>
<dbReference type="Pfam" id="PF17919">
    <property type="entry name" value="RT_RNaseH_2"/>
    <property type="match status" value="1"/>
</dbReference>
<dbReference type="InterPro" id="IPR050951">
    <property type="entry name" value="Retrovirus_Pol_polyprotein"/>
</dbReference>
<name>A0A151RXK4_CAJCA</name>
<dbReference type="Gene3D" id="3.30.70.270">
    <property type="match status" value="3"/>
</dbReference>
<dbReference type="InterPro" id="IPR043128">
    <property type="entry name" value="Rev_trsase/Diguanyl_cyclase"/>
</dbReference>
<reference evidence="5" key="1">
    <citation type="journal article" date="2012" name="Nat. Biotechnol.">
        <title>Draft genome sequence of pigeonpea (Cajanus cajan), an orphan legume crop of resource-poor farmers.</title>
        <authorList>
            <person name="Varshney R.K."/>
            <person name="Chen W."/>
            <person name="Li Y."/>
            <person name="Bharti A.K."/>
            <person name="Saxena R.K."/>
            <person name="Schlueter J.A."/>
            <person name="Donoghue M.T."/>
            <person name="Azam S."/>
            <person name="Fan G."/>
            <person name="Whaley A.M."/>
            <person name="Farmer A.D."/>
            <person name="Sheridan J."/>
            <person name="Iwata A."/>
            <person name="Tuteja R."/>
            <person name="Penmetsa R.V."/>
            <person name="Wu W."/>
            <person name="Upadhyaya H.D."/>
            <person name="Yang S.P."/>
            <person name="Shah T."/>
            <person name="Saxena K.B."/>
            <person name="Michael T."/>
            <person name="McCombie W.R."/>
            <person name="Yang B."/>
            <person name="Zhang G."/>
            <person name="Yang H."/>
            <person name="Wang J."/>
            <person name="Spillane C."/>
            <person name="Cook D.R."/>
            <person name="May G.D."/>
            <person name="Xu X."/>
            <person name="Jackson S.A."/>
        </authorList>
    </citation>
    <scope>NUCLEOTIDE SEQUENCE [LARGE SCALE GENOMIC DNA]</scope>
</reference>
<dbReference type="EMBL" id="KQ483532">
    <property type="protein sequence ID" value="KYP47280.1"/>
    <property type="molecule type" value="Genomic_DNA"/>
</dbReference>
<dbReference type="SUPFAM" id="SSF56672">
    <property type="entry name" value="DNA/RNA polymerases"/>
    <property type="match status" value="1"/>
</dbReference>
<evidence type="ECO:0000313" key="5">
    <source>
        <dbReference type="EMBL" id="KYP47280.1"/>
    </source>
</evidence>
<dbReference type="FunFam" id="3.30.70.270:FF:000020">
    <property type="entry name" value="Transposon Tf2-6 polyprotein-like Protein"/>
    <property type="match status" value="1"/>
</dbReference>
<dbReference type="Gene3D" id="1.10.340.70">
    <property type="match status" value="1"/>
</dbReference>
<feature type="domain" description="Reverse transcriptase/retrotransposon-derived protein RNase H-like" evidence="3">
    <location>
        <begin position="267"/>
        <end position="348"/>
    </location>
</feature>
<keyword evidence="1" id="KW-0511">Multifunctional enzyme</keyword>
<evidence type="ECO:0000256" key="1">
    <source>
        <dbReference type="ARBA" id="ARBA00023268"/>
    </source>
</evidence>
<dbReference type="Proteomes" id="UP000075243">
    <property type="component" value="Unassembled WGS sequence"/>
</dbReference>
<dbReference type="InterPro" id="IPR041588">
    <property type="entry name" value="Integrase_H2C2"/>
</dbReference>
<organism evidence="5 6">
    <name type="scientific">Cajanus cajan</name>
    <name type="common">Pigeon pea</name>
    <name type="synonym">Cajanus indicus</name>
    <dbReference type="NCBI Taxonomy" id="3821"/>
    <lineage>
        <taxon>Eukaryota</taxon>
        <taxon>Viridiplantae</taxon>
        <taxon>Streptophyta</taxon>
        <taxon>Embryophyta</taxon>
        <taxon>Tracheophyta</taxon>
        <taxon>Spermatophyta</taxon>
        <taxon>Magnoliopsida</taxon>
        <taxon>eudicotyledons</taxon>
        <taxon>Gunneridae</taxon>
        <taxon>Pentapetalae</taxon>
        <taxon>rosids</taxon>
        <taxon>fabids</taxon>
        <taxon>Fabales</taxon>
        <taxon>Fabaceae</taxon>
        <taxon>Papilionoideae</taxon>
        <taxon>50 kb inversion clade</taxon>
        <taxon>NPAAA clade</taxon>
        <taxon>indigoferoid/millettioid clade</taxon>
        <taxon>Phaseoleae</taxon>
        <taxon>Cajanus</taxon>
    </lineage>
</organism>
<evidence type="ECO:0000259" key="2">
    <source>
        <dbReference type="Pfam" id="PF00078"/>
    </source>
</evidence>
<protein>
    <submittedName>
        <fullName evidence="5">Retrovirus-related Pol polyprotein from transposon 17.6</fullName>
    </submittedName>
</protein>
<accession>A0A151RXK4</accession>
<gene>
    <name evidence="5" type="ORF">KK1_031072</name>
</gene>
<sequence length="441" mass="50577">MVQPLLLKYNDLFQPPLGLPPHRVTDHRIHLIAGTKPVNVHPYRYPHFQKSEMEKLIREMLEQGIIRPSHSPFSSLMLLVRKKDGSWRFCVDYRALNDATMKDKFPIPTIDELLDELGGASIFSKLDLRAGYHQICVHSKDVYKIAFRTHDGHFEFLIVFFYYIFIESSSFYYDLQHLELVLHRLYSHKFYAKLSKCLFCKHSIEYLGHIVFSIDVHADPKKIEAMVQWPPPKNIKQLRDFLGLTRYYRALIASPLTDLLRKDAFEWSAVADSAFAALKQAMVEAPVLQLPDFSQEFIVETDASNDGVGAVLMQKGSSNSVADALSRVPTTKDDNATTLPSVFLALVFGPVFQLIDQLKQENLTDPFLQSFHFKHQNGNLFFPYSVRQGLLMFHGRYVISPTSSLCTMLINEFHDTPSGSHAGIKRTLAQLSANFYWPKMQ</sequence>
<evidence type="ECO:0000259" key="4">
    <source>
        <dbReference type="Pfam" id="PF17921"/>
    </source>
</evidence>
<dbReference type="Pfam" id="PF00078">
    <property type="entry name" value="RVT_1"/>
    <property type="match status" value="1"/>
</dbReference>
<evidence type="ECO:0000313" key="6">
    <source>
        <dbReference type="Proteomes" id="UP000075243"/>
    </source>
</evidence>